<dbReference type="STRING" id="1732.SAMN02910417_02168"/>
<dbReference type="AlphaFoldDB" id="A0A1G6C7Y7"/>
<protein>
    <submittedName>
        <fullName evidence="3">Uncharacterized protein</fullName>
    </submittedName>
</protein>
<dbReference type="EMBL" id="FMXR01000016">
    <property type="protein sequence ID" value="SDB29016.1"/>
    <property type="molecule type" value="Genomic_DNA"/>
</dbReference>
<keyword evidence="4" id="KW-1185">Reference proteome</keyword>
<evidence type="ECO:0000256" key="2">
    <source>
        <dbReference type="SAM" id="MobiDB-lite"/>
    </source>
</evidence>
<proteinExistence type="predicted"/>
<dbReference type="RefSeq" id="WP_090174380.1">
    <property type="nucleotide sequence ID" value="NZ_FMXR01000016.1"/>
</dbReference>
<dbReference type="OrthoDB" id="1770915at2"/>
<gene>
    <name evidence="3" type="ORF">SAMN02910417_02168</name>
</gene>
<feature type="coiled-coil region" evidence="1">
    <location>
        <begin position="100"/>
        <end position="180"/>
    </location>
</feature>
<feature type="region of interest" description="Disordered" evidence="2">
    <location>
        <begin position="240"/>
        <end position="282"/>
    </location>
</feature>
<accession>A0A1G6C7Y7</accession>
<reference evidence="3 4" key="1">
    <citation type="submission" date="2016-10" db="EMBL/GenBank/DDBJ databases">
        <authorList>
            <person name="de Groot N.N."/>
        </authorList>
    </citation>
    <scope>NUCLEOTIDE SEQUENCE [LARGE SCALE GENOMIC DNA]</scope>
    <source>
        <strain evidence="3 4">DSM 3217</strain>
    </source>
</reference>
<keyword evidence="1" id="KW-0175">Coiled coil</keyword>
<organism evidence="3 4">
    <name type="scientific">Eubacterium oxidoreducens</name>
    <dbReference type="NCBI Taxonomy" id="1732"/>
    <lineage>
        <taxon>Bacteria</taxon>
        <taxon>Bacillati</taxon>
        <taxon>Bacillota</taxon>
        <taxon>Clostridia</taxon>
        <taxon>Eubacteriales</taxon>
        <taxon>Eubacteriaceae</taxon>
        <taxon>Eubacterium</taxon>
    </lineage>
</organism>
<evidence type="ECO:0000313" key="3">
    <source>
        <dbReference type="EMBL" id="SDB29016.1"/>
    </source>
</evidence>
<name>A0A1G6C7Y7_EUBOX</name>
<sequence>MSTQDKLERVLREIHVMFANSKHLKGDENQILVDKAKTFQLLNQLNVYVYEMMDEHDVTQASKDKIRREAERKGERMILEAEKRAEDVYAASVLYTNESLHHVQESIDRANEEVERILKQTQDLLMSQKETIRENQSELTEQLQDMADAKTYFRLIEERNAQLEKRKAQARKEREQIMAMTSRDKKVNKPEVKVNKDYFERTGMSLKETDSGNEEEEAPKVEAAEVTVNQNANYFKWKNGTLDEDKKKEEEEKEKAKEEEENESFEWGGFLGRRGKKKKEKHEELLDDFDEEIHINEAAIDHRSYAQDPLENLADEVNEIMKEEAGKDEA</sequence>
<evidence type="ECO:0000313" key="4">
    <source>
        <dbReference type="Proteomes" id="UP000199228"/>
    </source>
</evidence>
<evidence type="ECO:0000256" key="1">
    <source>
        <dbReference type="SAM" id="Coils"/>
    </source>
</evidence>
<feature type="compositionally biased region" description="Basic and acidic residues" evidence="2">
    <location>
        <begin position="241"/>
        <end position="258"/>
    </location>
</feature>
<dbReference type="Proteomes" id="UP000199228">
    <property type="component" value="Unassembled WGS sequence"/>
</dbReference>